<dbReference type="Proteomes" id="UP001217485">
    <property type="component" value="Unassembled WGS sequence"/>
</dbReference>
<feature type="region of interest" description="Disordered" evidence="1">
    <location>
        <begin position="253"/>
        <end position="296"/>
    </location>
</feature>
<dbReference type="Gene3D" id="2.180.10.10">
    <property type="entry name" value="RHS repeat-associated core"/>
    <property type="match status" value="1"/>
</dbReference>
<dbReference type="EMBL" id="JAQNDK010000002">
    <property type="protein sequence ID" value="MDC0679131.1"/>
    <property type="molecule type" value="Genomic_DNA"/>
</dbReference>
<proteinExistence type="predicted"/>
<sequence length="487" mass="52167">MNSRNSDEQPLSVQLGAIVETTYSYELLTGRLDRVQTAGVYDLDYDYYLDGRAETVLTLGRLYERRTAGAQTTHVFHVFADGEEVAQHFVHPDESSERRYVQKDALGSVGVVLRPDGSVLSRSFYEPFGGRIDENGGPLAGLPLGISDVRTGFTGHEHDDELGWIDMQGRVYDPSLRRFLTSDPVIPSPLTVQGYNPYAYVLNDPLNLRDPTGFQPCDGTNCTPITPDTIAPPPGVIIDGDGAGTKEVDVFEDGEEPLPEDDGAIESSGGGGAGPGGEGVKGGPPSDGDRGTEFGFSIGPMTAADMRELTHVCLDTCGFAPPPVGPVCDVANACIYAEEGDAVNATMSLWAAAPGVGDASKLYSSVKRAGQLGKAGRMAEASQVATGVAAGSRVNMPAWRKMKINMEHIRDRHMPGGKGLAPGNKKDIFEGMSELQVERAVRNAYRNGDVLQSQGERVFVSGPFGNGTIEMWVNRATKEIESAWSKF</sequence>
<gene>
    <name evidence="2" type="ORF">POL72_15415</name>
</gene>
<dbReference type="PANTHER" id="PTHR32305:SF15">
    <property type="entry name" value="PROTEIN RHSA-RELATED"/>
    <property type="match status" value="1"/>
</dbReference>
<organism evidence="2 3">
    <name type="scientific">Sorangium atrum</name>
    <dbReference type="NCBI Taxonomy" id="2995308"/>
    <lineage>
        <taxon>Bacteria</taxon>
        <taxon>Pseudomonadati</taxon>
        <taxon>Myxococcota</taxon>
        <taxon>Polyangia</taxon>
        <taxon>Polyangiales</taxon>
        <taxon>Polyangiaceae</taxon>
        <taxon>Sorangium</taxon>
    </lineage>
</organism>
<keyword evidence="3" id="KW-1185">Reference proteome</keyword>
<dbReference type="RefSeq" id="WP_272096077.1">
    <property type="nucleotide sequence ID" value="NZ_JAQNDK010000002.1"/>
</dbReference>
<evidence type="ECO:0000313" key="3">
    <source>
        <dbReference type="Proteomes" id="UP001217485"/>
    </source>
</evidence>
<accession>A0ABT5C1T1</accession>
<protein>
    <recommendedName>
        <fullName evidence="4">RHS repeat-associated core domain-containing protein</fullName>
    </recommendedName>
</protein>
<evidence type="ECO:0008006" key="4">
    <source>
        <dbReference type="Google" id="ProtNLM"/>
    </source>
</evidence>
<evidence type="ECO:0000256" key="1">
    <source>
        <dbReference type="SAM" id="MobiDB-lite"/>
    </source>
</evidence>
<dbReference type="NCBIfam" id="TIGR03696">
    <property type="entry name" value="Rhs_assc_core"/>
    <property type="match status" value="1"/>
</dbReference>
<reference evidence="2 3" key="1">
    <citation type="submission" date="2023-01" db="EMBL/GenBank/DDBJ databases">
        <title>Minimal conservation of predation-associated metabolite biosynthetic gene clusters underscores biosynthetic potential of Myxococcota including descriptions for ten novel species: Archangium lansinium sp. nov., Myxococcus landrumus sp. nov., Nannocystis bai.</title>
        <authorList>
            <person name="Ahearne A."/>
            <person name="Stevens C."/>
            <person name="Dowd S."/>
        </authorList>
    </citation>
    <scope>NUCLEOTIDE SEQUENCE [LARGE SCALE GENOMIC DNA]</scope>
    <source>
        <strain evidence="2 3">WIWO2</strain>
    </source>
</reference>
<dbReference type="InterPro" id="IPR050708">
    <property type="entry name" value="T6SS_VgrG/RHS"/>
</dbReference>
<evidence type="ECO:0000313" key="2">
    <source>
        <dbReference type="EMBL" id="MDC0679131.1"/>
    </source>
</evidence>
<feature type="compositionally biased region" description="Acidic residues" evidence="1">
    <location>
        <begin position="253"/>
        <end position="264"/>
    </location>
</feature>
<dbReference type="CDD" id="cd20745">
    <property type="entry name" value="FIX_RhsA_AHH_HNH-like"/>
    <property type="match status" value="1"/>
</dbReference>
<dbReference type="PANTHER" id="PTHR32305">
    <property type="match status" value="1"/>
</dbReference>
<dbReference type="InterPro" id="IPR022385">
    <property type="entry name" value="Rhs_assc_core"/>
</dbReference>
<comment type="caution">
    <text evidence="2">The sequence shown here is derived from an EMBL/GenBank/DDBJ whole genome shotgun (WGS) entry which is preliminary data.</text>
</comment>
<name>A0ABT5C1T1_9BACT</name>
<feature type="compositionally biased region" description="Gly residues" evidence="1">
    <location>
        <begin position="268"/>
        <end position="282"/>
    </location>
</feature>